<reference evidence="9" key="1">
    <citation type="submission" date="2015-09" db="EMBL/GenBank/DDBJ databases">
        <authorList>
            <person name="Jackson K.R."/>
            <person name="Lunt B.L."/>
            <person name="Fisher J.N.B."/>
            <person name="Gardner A.V."/>
            <person name="Bailey M.E."/>
            <person name="Deus L.M."/>
            <person name="Earl A.S."/>
            <person name="Gibby P.D."/>
            <person name="Hartmann K.A."/>
            <person name="Liu J.E."/>
            <person name="Manci A.M."/>
            <person name="Nielsen D.A."/>
            <person name="Solomon M.B."/>
            <person name="Breakwell D.P."/>
            <person name="Burnett S.H."/>
            <person name="Grose J.H."/>
        </authorList>
    </citation>
    <scope>NUCLEOTIDE SEQUENCE</scope>
    <source>
        <strain evidence="9">7805</strain>
    </source>
</reference>
<dbReference type="InterPro" id="IPR004776">
    <property type="entry name" value="Mem_transp_PIN-like"/>
</dbReference>
<evidence type="ECO:0000256" key="3">
    <source>
        <dbReference type="ARBA" id="ARBA00022448"/>
    </source>
</evidence>
<comment type="similarity">
    <text evidence="2">Belongs to the auxin efflux carrier (TC 2.A.69) family.</text>
</comment>
<evidence type="ECO:0000313" key="9">
    <source>
        <dbReference type="EMBL" id="CUM62013.1"/>
    </source>
</evidence>
<evidence type="ECO:0000256" key="7">
    <source>
        <dbReference type="ARBA" id="ARBA00023136"/>
    </source>
</evidence>
<dbReference type="AlphaFoldDB" id="A0A1J1JLT4"/>
<evidence type="ECO:0000256" key="4">
    <source>
        <dbReference type="ARBA" id="ARBA00022475"/>
    </source>
</evidence>
<dbReference type="PANTHER" id="PTHR36838:SF1">
    <property type="entry name" value="SLR1864 PROTEIN"/>
    <property type="match status" value="1"/>
</dbReference>
<evidence type="ECO:0000256" key="2">
    <source>
        <dbReference type="ARBA" id="ARBA00010145"/>
    </source>
</evidence>
<accession>A0A1J1JLT4</accession>
<keyword evidence="5 8" id="KW-0812">Transmembrane</keyword>
<organism evidence="9">
    <name type="scientific">Planktothrix agardhii</name>
    <name type="common">Oscillatoria agardhii</name>
    <dbReference type="NCBI Taxonomy" id="1160"/>
    <lineage>
        <taxon>Bacteria</taxon>
        <taxon>Bacillati</taxon>
        <taxon>Cyanobacteriota</taxon>
        <taxon>Cyanophyceae</taxon>
        <taxon>Oscillatoriophycideae</taxon>
        <taxon>Oscillatoriales</taxon>
        <taxon>Microcoleaceae</taxon>
        <taxon>Planktothrix</taxon>
    </lineage>
</organism>
<dbReference type="EMBL" id="LO018304">
    <property type="protein sequence ID" value="CUM62013.1"/>
    <property type="molecule type" value="Genomic_DNA"/>
</dbReference>
<dbReference type="GO" id="GO:0055085">
    <property type="term" value="P:transmembrane transport"/>
    <property type="evidence" value="ECO:0007669"/>
    <property type="project" value="InterPro"/>
</dbReference>
<name>A0A1J1JLT4_PLAAG</name>
<comment type="subcellular location">
    <subcellularLocation>
        <location evidence="1">Cell membrane</location>
        <topology evidence="1">Multi-pass membrane protein</topology>
    </subcellularLocation>
</comment>
<protein>
    <submittedName>
        <fullName evidence="9">Auxin Efflux Carrier</fullName>
    </submittedName>
</protein>
<feature type="transmembrane region" description="Helical" evidence="8">
    <location>
        <begin position="294"/>
        <end position="316"/>
    </location>
</feature>
<evidence type="ECO:0000256" key="8">
    <source>
        <dbReference type="SAM" id="Phobius"/>
    </source>
</evidence>
<gene>
    <name evidence="9" type="ORF">PLAM_4047</name>
</gene>
<evidence type="ECO:0000256" key="1">
    <source>
        <dbReference type="ARBA" id="ARBA00004651"/>
    </source>
</evidence>
<evidence type="ECO:0000256" key="6">
    <source>
        <dbReference type="ARBA" id="ARBA00022989"/>
    </source>
</evidence>
<feature type="transmembrane region" description="Helical" evidence="8">
    <location>
        <begin position="96"/>
        <end position="120"/>
    </location>
</feature>
<dbReference type="Gene3D" id="1.20.1530.20">
    <property type="match status" value="1"/>
</dbReference>
<keyword evidence="4" id="KW-1003">Cell membrane</keyword>
<dbReference type="PANTHER" id="PTHR36838">
    <property type="entry name" value="AUXIN EFFLUX CARRIER FAMILY PROTEIN"/>
    <property type="match status" value="1"/>
</dbReference>
<feature type="transmembrane region" description="Helical" evidence="8">
    <location>
        <begin position="140"/>
        <end position="162"/>
    </location>
</feature>
<feature type="transmembrane region" description="Helical" evidence="8">
    <location>
        <begin position="65"/>
        <end position="87"/>
    </location>
</feature>
<sequence>MKVSILLDNPLFSHLSQALVGQQPRVNTVNLIFMSDSISQLLTLYQWLVGGILIGWILGRKLPEIVPYYLGKILYWGVVPIAIIAFLRKADLSGSIWIAPLVAWAAIFLGAGLAGIGLYWQSRTPKWDILPQSLPSQGSFLLAAMVGNTGYIGFPVSLALVGPKYFGWAIFYDGLGTVIGAYGLGVALAARFGMGRQDPWQLVGVSLTNPALISMVIGLMVRNIPLPNPMEQGLRGIAWGSVALTLVLMGMRLSQLNSWHHFRPASVSLAIKMLIVPLVLGYGLTLLGLKGSPLLVLVLQMATPPAFATLVLAEAFNLDRELAVTNLAMGSTLLLLTLPLWLFLFGS</sequence>
<feature type="transmembrane region" description="Helical" evidence="8">
    <location>
        <begin position="200"/>
        <end position="221"/>
    </location>
</feature>
<dbReference type="Pfam" id="PF03547">
    <property type="entry name" value="Mem_trans"/>
    <property type="match status" value="1"/>
</dbReference>
<evidence type="ECO:0000256" key="5">
    <source>
        <dbReference type="ARBA" id="ARBA00022692"/>
    </source>
</evidence>
<keyword evidence="7 8" id="KW-0472">Membrane</keyword>
<feature type="transmembrane region" description="Helical" evidence="8">
    <location>
        <begin position="174"/>
        <end position="194"/>
    </location>
</feature>
<feature type="transmembrane region" description="Helical" evidence="8">
    <location>
        <begin position="41"/>
        <end position="59"/>
    </location>
</feature>
<feature type="transmembrane region" description="Helical" evidence="8">
    <location>
        <begin position="265"/>
        <end position="287"/>
    </location>
</feature>
<feature type="transmembrane region" description="Helical" evidence="8">
    <location>
        <begin position="322"/>
        <end position="345"/>
    </location>
</feature>
<keyword evidence="3" id="KW-0813">Transport</keyword>
<dbReference type="InterPro" id="IPR038770">
    <property type="entry name" value="Na+/solute_symporter_sf"/>
</dbReference>
<feature type="transmembrane region" description="Helical" evidence="8">
    <location>
        <begin position="233"/>
        <end position="253"/>
    </location>
</feature>
<proteinExistence type="inferred from homology"/>
<keyword evidence="6 8" id="KW-1133">Transmembrane helix</keyword>
<dbReference type="GO" id="GO:0005886">
    <property type="term" value="C:plasma membrane"/>
    <property type="evidence" value="ECO:0007669"/>
    <property type="project" value="UniProtKB-SubCell"/>
</dbReference>